<dbReference type="Pfam" id="PF07638">
    <property type="entry name" value="Sigma70_ECF"/>
    <property type="match status" value="1"/>
</dbReference>
<keyword evidence="7" id="KW-1185">Reference proteome</keyword>
<dbReference type="GO" id="GO:0006352">
    <property type="term" value="P:DNA-templated transcription initiation"/>
    <property type="evidence" value="ECO:0007669"/>
    <property type="project" value="InterPro"/>
</dbReference>
<keyword evidence="4" id="KW-0804">Transcription</keyword>
<evidence type="ECO:0000313" key="6">
    <source>
        <dbReference type="EMBL" id="QDU96933.1"/>
    </source>
</evidence>
<keyword evidence="2" id="KW-0731">Sigma factor</keyword>
<dbReference type="InterPro" id="IPR014284">
    <property type="entry name" value="RNA_pol_sigma-70_dom"/>
</dbReference>
<evidence type="ECO:0000259" key="5">
    <source>
        <dbReference type="Pfam" id="PF07638"/>
    </source>
</evidence>
<keyword evidence="1" id="KW-0805">Transcription regulation</keyword>
<dbReference type="EMBL" id="CP036433">
    <property type="protein sequence ID" value="QDU96933.1"/>
    <property type="molecule type" value="Genomic_DNA"/>
</dbReference>
<dbReference type="SUPFAM" id="SSF88946">
    <property type="entry name" value="Sigma2 domain of RNA polymerase sigma factors"/>
    <property type="match status" value="1"/>
</dbReference>
<evidence type="ECO:0000256" key="3">
    <source>
        <dbReference type="ARBA" id="ARBA00023125"/>
    </source>
</evidence>
<dbReference type="Proteomes" id="UP000317648">
    <property type="component" value="Chromosome"/>
</dbReference>
<organism evidence="6 7">
    <name type="scientific">Lignipirellula cremea</name>
    <dbReference type="NCBI Taxonomy" id="2528010"/>
    <lineage>
        <taxon>Bacteria</taxon>
        <taxon>Pseudomonadati</taxon>
        <taxon>Planctomycetota</taxon>
        <taxon>Planctomycetia</taxon>
        <taxon>Pirellulales</taxon>
        <taxon>Pirellulaceae</taxon>
        <taxon>Lignipirellula</taxon>
    </lineage>
</organism>
<evidence type="ECO:0000256" key="1">
    <source>
        <dbReference type="ARBA" id="ARBA00023015"/>
    </source>
</evidence>
<dbReference type="PANTHER" id="PTHR43133">
    <property type="entry name" value="RNA POLYMERASE ECF-TYPE SIGMA FACTO"/>
    <property type="match status" value="1"/>
</dbReference>
<evidence type="ECO:0000256" key="4">
    <source>
        <dbReference type="ARBA" id="ARBA00023163"/>
    </source>
</evidence>
<feature type="domain" description="RNA polymerase sigma-70 ECF-like HTH" evidence="5">
    <location>
        <begin position="4"/>
        <end position="187"/>
    </location>
</feature>
<reference evidence="6 7" key="1">
    <citation type="submission" date="2019-02" db="EMBL/GenBank/DDBJ databases">
        <title>Deep-cultivation of Planctomycetes and their phenomic and genomic characterization uncovers novel biology.</title>
        <authorList>
            <person name="Wiegand S."/>
            <person name="Jogler M."/>
            <person name="Boedeker C."/>
            <person name="Pinto D."/>
            <person name="Vollmers J."/>
            <person name="Rivas-Marin E."/>
            <person name="Kohn T."/>
            <person name="Peeters S.H."/>
            <person name="Heuer A."/>
            <person name="Rast P."/>
            <person name="Oberbeckmann S."/>
            <person name="Bunk B."/>
            <person name="Jeske O."/>
            <person name="Meyerdierks A."/>
            <person name="Storesund J.E."/>
            <person name="Kallscheuer N."/>
            <person name="Luecker S."/>
            <person name="Lage O.M."/>
            <person name="Pohl T."/>
            <person name="Merkel B.J."/>
            <person name="Hornburger P."/>
            <person name="Mueller R.-W."/>
            <person name="Bruemmer F."/>
            <person name="Labrenz M."/>
            <person name="Spormann A.M."/>
            <person name="Op den Camp H."/>
            <person name="Overmann J."/>
            <person name="Amann R."/>
            <person name="Jetten M.S.M."/>
            <person name="Mascher T."/>
            <person name="Medema M.H."/>
            <person name="Devos D.P."/>
            <person name="Kaster A.-K."/>
            <person name="Ovreas L."/>
            <person name="Rohde M."/>
            <person name="Galperin M.Y."/>
            <person name="Jogler C."/>
        </authorList>
    </citation>
    <scope>NUCLEOTIDE SEQUENCE [LARGE SCALE GENOMIC DNA]</scope>
    <source>
        <strain evidence="6 7">Pla85_3_4</strain>
    </source>
</reference>
<dbReference type="KEGG" id="lcre:Pla8534_47560"/>
<accession>A0A518DYK7</accession>
<dbReference type="NCBIfam" id="TIGR02937">
    <property type="entry name" value="sigma70-ECF"/>
    <property type="match status" value="1"/>
</dbReference>
<proteinExistence type="predicted"/>
<dbReference type="InterPro" id="IPR013325">
    <property type="entry name" value="RNA_pol_sigma_r2"/>
</dbReference>
<dbReference type="GO" id="GO:0003677">
    <property type="term" value="F:DNA binding"/>
    <property type="evidence" value="ECO:0007669"/>
    <property type="project" value="UniProtKB-KW"/>
</dbReference>
<sequence>MPDDEVTLWILNAQQGGEDACRKLWEHYVGRLLHLARRKISNLPKSQFDENDIVQSTMNSFFQYLRDREETIEGRDELWRLLATITGRKAIAAQRKVFAKKRRPQAADGDGTIEVFDVETLITSEPTPEFAAELAEECELLLNKLEKAAPLLRKIAELKLNGHTNRECAEICNTTERTIERKLNRIRLIGSEQNE</sequence>
<keyword evidence="3" id="KW-0238">DNA-binding</keyword>
<dbReference type="InterPro" id="IPR053812">
    <property type="entry name" value="HTH_Sigma70_ECF-like"/>
</dbReference>
<dbReference type="InterPro" id="IPR039425">
    <property type="entry name" value="RNA_pol_sigma-70-like"/>
</dbReference>
<dbReference type="Gene3D" id="1.10.1740.10">
    <property type="match status" value="1"/>
</dbReference>
<dbReference type="OrthoDB" id="291381at2"/>
<gene>
    <name evidence="6" type="ORF">Pla8534_47560</name>
</gene>
<dbReference type="AlphaFoldDB" id="A0A518DYK7"/>
<dbReference type="RefSeq" id="WP_145055650.1">
    <property type="nucleotide sequence ID" value="NZ_CP036433.1"/>
</dbReference>
<evidence type="ECO:0000256" key="2">
    <source>
        <dbReference type="ARBA" id="ARBA00023082"/>
    </source>
</evidence>
<evidence type="ECO:0000313" key="7">
    <source>
        <dbReference type="Proteomes" id="UP000317648"/>
    </source>
</evidence>
<dbReference type="PANTHER" id="PTHR43133:SF8">
    <property type="entry name" value="RNA POLYMERASE SIGMA FACTOR HI_1459-RELATED"/>
    <property type="match status" value="1"/>
</dbReference>
<name>A0A518DYK7_9BACT</name>
<protein>
    <submittedName>
        <fullName evidence="6">ECF sigma factor</fullName>
    </submittedName>
</protein>
<dbReference type="GO" id="GO:0016987">
    <property type="term" value="F:sigma factor activity"/>
    <property type="evidence" value="ECO:0007669"/>
    <property type="project" value="UniProtKB-KW"/>
</dbReference>